<proteinExistence type="predicted"/>
<accession>A0A0A9HMI1</accession>
<dbReference type="AlphaFoldDB" id="A0A0A9HMI1"/>
<organism evidence="1">
    <name type="scientific">Arundo donax</name>
    <name type="common">Giant reed</name>
    <name type="synonym">Donax arundinaceus</name>
    <dbReference type="NCBI Taxonomy" id="35708"/>
    <lineage>
        <taxon>Eukaryota</taxon>
        <taxon>Viridiplantae</taxon>
        <taxon>Streptophyta</taxon>
        <taxon>Embryophyta</taxon>
        <taxon>Tracheophyta</taxon>
        <taxon>Spermatophyta</taxon>
        <taxon>Magnoliopsida</taxon>
        <taxon>Liliopsida</taxon>
        <taxon>Poales</taxon>
        <taxon>Poaceae</taxon>
        <taxon>PACMAD clade</taxon>
        <taxon>Arundinoideae</taxon>
        <taxon>Arundineae</taxon>
        <taxon>Arundo</taxon>
    </lineage>
</organism>
<reference evidence="1" key="1">
    <citation type="submission" date="2014-09" db="EMBL/GenBank/DDBJ databases">
        <authorList>
            <person name="Magalhaes I.L.F."/>
            <person name="Oliveira U."/>
            <person name="Santos F.R."/>
            <person name="Vidigal T.H.D.A."/>
            <person name="Brescovit A.D."/>
            <person name="Santos A.J."/>
        </authorList>
    </citation>
    <scope>NUCLEOTIDE SEQUENCE</scope>
    <source>
        <tissue evidence="1">Shoot tissue taken approximately 20 cm above the soil surface</tissue>
    </source>
</reference>
<dbReference type="EMBL" id="GBRH01159521">
    <property type="protein sequence ID" value="JAE38375.1"/>
    <property type="molecule type" value="Transcribed_RNA"/>
</dbReference>
<reference evidence="1" key="2">
    <citation type="journal article" date="2015" name="Data Brief">
        <title>Shoot transcriptome of the giant reed, Arundo donax.</title>
        <authorList>
            <person name="Barrero R.A."/>
            <person name="Guerrero F.D."/>
            <person name="Moolhuijzen P."/>
            <person name="Goolsby J.A."/>
            <person name="Tidwell J."/>
            <person name="Bellgard S.E."/>
            <person name="Bellgard M.I."/>
        </authorList>
    </citation>
    <scope>NUCLEOTIDE SEQUENCE</scope>
    <source>
        <tissue evidence="1">Shoot tissue taken approximately 20 cm above the soil surface</tissue>
    </source>
</reference>
<evidence type="ECO:0000313" key="1">
    <source>
        <dbReference type="EMBL" id="JAE38375.1"/>
    </source>
</evidence>
<sequence>MLVLLVSCDRCCVLRFFPHWGVQKGRMNKL</sequence>
<name>A0A0A9HMI1_ARUDO</name>
<protein>
    <submittedName>
        <fullName evidence="1">Uncharacterized protein</fullName>
    </submittedName>
</protein>